<feature type="compositionally biased region" description="Basic and acidic residues" evidence="1">
    <location>
        <begin position="83"/>
        <end position="102"/>
    </location>
</feature>
<evidence type="ECO:0000313" key="3">
    <source>
        <dbReference type="Proteomes" id="UP000054481"/>
    </source>
</evidence>
<feature type="region of interest" description="Disordered" evidence="1">
    <location>
        <begin position="177"/>
        <end position="204"/>
    </location>
</feature>
<reference evidence="2 3" key="1">
    <citation type="journal article" date="2014" name="Genome Biol. Evol.">
        <title>Comparative genomics and transcriptomics analyses reveal divergent lifestyle features of nematode endoparasitic fungus Hirsutella minnesotensis.</title>
        <authorList>
            <person name="Lai Y."/>
            <person name="Liu K."/>
            <person name="Zhang X."/>
            <person name="Zhang X."/>
            <person name="Li K."/>
            <person name="Wang N."/>
            <person name="Shu C."/>
            <person name="Wu Y."/>
            <person name="Wang C."/>
            <person name="Bushley K.E."/>
            <person name="Xiang M."/>
            <person name="Liu X."/>
        </authorList>
    </citation>
    <scope>NUCLEOTIDE SEQUENCE [LARGE SCALE GENOMIC DNA]</scope>
    <source>
        <strain evidence="2 3">3608</strain>
    </source>
</reference>
<feature type="region of interest" description="Disordered" evidence="1">
    <location>
        <begin position="59"/>
        <end position="105"/>
    </location>
</feature>
<evidence type="ECO:0000313" key="2">
    <source>
        <dbReference type="EMBL" id="KJZ70841.1"/>
    </source>
</evidence>
<dbReference type="Proteomes" id="UP000054481">
    <property type="component" value="Unassembled WGS sequence"/>
</dbReference>
<evidence type="ECO:0000256" key="1">
    <source>
        <dbReference type="SAM" id="MobiDB-lite"/>
    </source>
</evidence>
<name>A0A0F7ZGG3_9HYPO</name>
<gene>
    <name evidence="2" type="ORF">HIM_09755</name>
</gene>
<accession>A0A0F7ZGG3</accession>
<sequence length="204" mass="21651">MLKQGDDNAIPVPAVFMFVAGMAVVVNHNTHQGLKLVNGAGYRAVEVILDKAYPGHQVSADTTDNPLRAAGGGNTRVGNDGRVPLRRDATRHGLTDTHERSDPMPAETAEAAKRRHQKRAAMHGGLCMHGLQGAGGDARASGAGVARHEDDDRQRWCRALAVRSVQLVRAAIAVPDARRHHARVKGTGERSGGEPGSRGDCRTG</sequence>
<organism evidence="2 3">
    <name type="scientific">Hirsutella minnesotensis 3608</name>
    <dbReference type="NCBI Taxonomy" id="1043627"/>
    <lineage>
        <taxon>Eukaryota</taxon>
        <taxon>Fungi</taxon>
        <taxon>Dikarya</taxon>
        <taxon>Ascomycota</taxon>
        <taxon>Pezizomycotina</taxon>
        <taxon>Sordariomycetes</taxon>
        <taxon>Hypocreomycetidae</taxon>
        <taxon>Hypocreales</taxon>
        <taxon>Ophiocordycipitaceae</taxon>
        <taxon>Hirsutella</taxon>
    </lineage>
</organism>
<keyword evidence="3" id="KW-1185">Reference proteome</keyword>
<proteinExistence type="predicted"/>
<protein>
    <submittedName>
        <fullName evidence="2">Uncharacterized protein</fullName>
    </submittedName>
</protein>
<dbReference type="AlphaFoldDB" id="A0A0F7ZGG3"/>
<feature type="compositionally biased region" description="Basic and acidic residues" evidence="1">
    <location>
        <begin position="186"/>
        <end position="204"/>
    </location>
</feature>
<dbReference type="EMBL" id="KQ030603">
    <property type="protein sequence ID" value="KJZ70841.1"/>
    <property type="molecule type" value="Genomic_DNA"/>
</dbReference>